<evidence type="ECO:0000256" key="1">
    <source>
        <dbReference type="SAM" id="MobiDB-lite"/>
    </source>
</evidence>
<dbReference type="GeneTree" id="ENSGT00390000006080"/>
<feature type="region of interest" description="Disordered" evidence="1">
    <location>
        <begin position="769"/>
        <end position="815"/>
    </location>
</feature>
<proteinExistence type="predicted"/>
<evidence type="ECO:0000259" key="3">
    <source>
        <dbReference type="Pfam" id="PF00085"/>
    </source>
</evidence>
<evidence type="ECO:0000256" key="2">
    <source>
        <dbReference type="SAM" id="SignalP"/>
    </source>
</evidence>
<dbReference type="Pfam" id="PF13848">
    <property type="entry name" value="Thioredoxin_6"/>
    <property type="match status" value="1"/>
</dbReference>
<feature type="chain" id="PRO_5034720115" evidence="2">
    <location>
        <begin position="20"/>
        <end position="815"/>
    </location>
</feature>
<dbReference type="SUPFAM" id="SSF52833">
    <property type="entry name" value="Thioredoxin-like"/>
    <property type="match status" value="2"/>
</dbReference>
<feature type="domain" description="TXNDC16 N-terminal" evidence="4">
    <location>
        <begin position="26"/>
        <end position="129"/>
    </location>
</feature>
<dbReference type="PANTHER" id="PTHR22699">
    <property type="entry name" value="THIOREDOXIN DOMAIN-CONTAINING PROTEIN 16"/>
    <property type="match status" value="1"/>
</dbReference>
<dbReference type="InterPro" id="IPR040090">
    <property type="entry name" value="TXNDC16"/>
</dbReference>
<dbReference type="Proteomes" id="UP000694397">
    <property type="component" value="Chromosome 15"/>
</dbReference>
<dbReference type="InterPro" id="IPR036249">
    <property type="entry name" value="Thioredoxin-like_sf"/>
</dbReference>
<organism evidence="7 8">
    <name type="scientific">Scleropages formosus</name>
    <name type="common">Asian bonytongue</name>
    <name type="synonym">Osteoglossum formosum</name>
    <dbReference type="NCBI Taxonomy" id="113540"/>
    <lineage>
        <taxon>Eukaryota</taxon>
        <taxon>Metazoa</taxon>
        <taxon>Chordata</taxon>
        <taxon>Craniata</taxon>
        <taxon>Vertebrata</taxon>
        <taxon>Euteleostomi</taxon>
        <taxon>Actinopterygii</taxon>
        <taxon>Neopterygii</taxon>
        <taxon>Teleostei</taxon>
        <taxon>Osteoglossocephala</taxon>
        <taxon>Osteoglossomorpha</taxon>
        <taxon>Osteoglossiformes</taxon>
        <taxon>Osteoglossidae</taxon>
        <taxon>Scleropages</taxon>
    </lineage>
</organism>
<dbReference type="Pfam" id="PF24509">
    <property type="entry name" value="TXNDC16_2nd"/>
    <property type="match status" value="1"/>
</dbReference>
<sequence>MSRYVVSLSLCLCIKWILCGTVSVPKLTELTEDSFARTLRSGKTSFLYFGNQVSPTIGLFLEQLEKSADALQDYGILVAKVNCSKIPVLKYCTNEKVMKKAYLFRGSDLLKTFGTDTVFDVNAIVAHVLFTVLFDEVKSVETQEELRNIERAVKGRADIVLAQLPMLGLPEHRAVMEAAFVYGAKHQFVLTKGGSLERLGIEDPDSPGSHLWFLHCREVLRQSDPCQHTTLKKPLTTLNVYTFLQLMETPLVTEASVDPSDVKTVGSHLHAPLLFLFSQRETLALDRVTAETLGWRLRGEVAVVLIHRDSADVRTPVEYNAAYRLPAEGSVIKYFNLKSIEEVVNLFREDTVQEEEEDIDEDWAVLDVLDDEVVESVYRDRDVELDVGLVTELTSDTFSKAVQESNTAVVLFFVRWDAASLAVMQSFKEVADALEDIADVQLACVDCGEWTDVCSSQLIAAFPTVRMYWSGGLPHTYTGMLGTESLLKYIMLSLAAAPVLLSSSQEVQSFLQGDLFHTQATLSPTRVVGLLSSSQDSGWPMFEGAAQALRGETLLGLFADQQAEQWAKDHNVKLPAILVFRAPDSTIKAHSLQLSSTEQLVSDIQKLLLDTFPELTVENLPLYLELRKPLLLLFLGPEGDEEQGQGLDRRDAREELHRLADTSLLDTYVPCWVHLGRTPAGRAVLESYLGSIPQLPALVLSQLASGGEVFHFPSESPLNSDTVLQWLHRVERKEEQPAGLVLDEKWGPSVPFYDFLSIMDQEVPGYAAQKTPKMTKNMVGEKGSDEEPGHSNRTPSTKKHMPQQEVPTSHQHSEF</sequence>
<dbReference type="Pfam" id="PF00085">
    <property type="entry name" value="Thioredoxin"/>
    <property type="match status" value="1"/>
</dbReference>
<reference evidence="7" key="2">
    <citation type="submission" date="2025-08" db="UniProtKB">
        <authorList>
            <consortium name="Ensembl"/>
        </authorList>
    </citation>
    <scope>IDENTIFICATION</scope>
</reference>
<evidence type="ECO:0000259" key="5">
    <source>
        <dbReference type="Pfam" id="PF24509"/>
    </source>
</evidence>
<reference evidence="7" key="3">
    <citation type="submission" date="2025-09" db="UniProtKB">
        <authorList>
            <consortium name="Ensembl"/>
        </authorList>
    </citation>
    <scope>IDENTIFICATION</scope>
</reference>
<dbReference type="OrthoDB" id="427280at2759"/>
<feature type="domain" description="TXNDC16 second thioredoxin-like" evidence="5">
    <location>
        <begin position="130"/>
        <end position="250"/>
    </location>
</feature>
<feature type="domain" description="Thioredoxin" evidence="3">
    <location>
        <begin position="390"/>
        <end position="490"/>
    </location>
</feature>
<dbReference type="KEGG" id="sfm:108919638"/>
<dbReference type="Gene3D" id="3.40.30.10">
    <property type="entry name" value="Glutaredoxin"/>
    <property type="match status" value="1"/>
</dbReference>
<evidence type="ECO:0000259" key="4">
    <source>
        <dbReference type="Pfam" id="PF24508"/>
    </source>
</evidence>
<name>A0A8C9RJK8_SCLFO</name>
<dbReference type="RefSeq" id="XP_018583317.2">
    <property type="nucleotide sequence ID" value="XM_018727801.2"/>
</dbReference>
<dbReference type="InterPro" id="IPR057642">
    <property type="entry name" value="TXNDC16_2nd"/>
</dbReference>
<dbReference type="InterPro" id="IPR013766">
    <property type="entry name" value="Thioredoxin_domain"/>
</dbReference>
<feature type="signal peptide" evidence="2">
    <location>
        <begin position="1"/>
        <end position="19"/>
    </location>
</feature>
<dbReference type="CTD" id="57544"/>
<dbReference type="GeneID" id="108919638"/>
<evidence type="ECO:0000259" key="6">
    <source>
        <dbReference type="Pfam" id="PF24510"/>
    </source>
</evidence>
<evidence type="ECO:0000313" key="7">
    <source>
        <dbReference type="Ensembl" id="ENSSFOP00015015047.2"/>
    </source>
</evidence>
<feature type="domain" description="TXNDC16 third thioredoxin-like" evidence="6">
    <location>
        <begin position="251"/>
        <end position="342"/>
    </location>
</feature>
<dbReference type="InterPro" id="IPR057645">
    <property type="entry name" value="TXNDC16_3rd"/>
</dbReference>
<protein>
    <submittedName>
        <fullName evidence="7">Thioredoxin domain containing 16</fullName>
    </submittedName>
</protein>
<keyword evidence="8" id="KW-1185">Reference proteome</keyword>
<evidence type="ECO:0000313" key="8">
    <source>
        <dbReference type="Proteomes" id="UP000694397"/>
    </source>
</evidence>
<dbReference type="Pfam" id="PF24510">
    <property type="entry name" value="TXNDC16_3rd"/>
    <property type="match status" value="1"/>
</dbReference>
<dbReference type="CDD" id="cd02961">
    <property type="entry name" value="PDI_a_family"/>
    <property type="match status" value="1"/>
</dbReference>
<keyword evidence="2" id="KW-0732">Signal</keyword>
<dbReference type="AlphaFoldDB" id="A0A8C9RJK8"/>
<reference evidence="7 8" key="1">
    <citation type="submission" date="2019-04" db="EMBL/GenBank/DDBJ databases">
        <authorList>
            <consortium name="Wellcome Sanger Institute Data Sharing"/>
        </authorList>
    </citation>
    <scope>NUCLEOTIDE SEQUENCE [LARGE SCALE GENOMIC DNA]</scope>
</reference>
<gene>
    <name evidence="7" type="primary">TXNDC16</name>
    <name evidence="7" type="synonym">txndc16</name>
</gene>
<dbReference type="Pfam" id="PF24508">
    <property type="entry name" value="TXNDC16_N"/>
    <property type="match status" value="1"/>
</dbReference>
<accession>A0A8C9RJK8</accession>
<feature type="compositionally biased region" description="Polar residues" evidence="1">
    <location>
        <begin position="805"/>
        <end position="815"/>
    </location>
</feature>
<dbReference type="PANTHER" id="PTHR22699:SF1">
    <property type="entry name" value="THIOREDOXIN DOMAIN-CONTAINING PROTEIN 16"/>
    <property type="match status" value="1"/>
</dbReference>
<dbReference type="InterPro" id="IPR057639">
    <property type="entry name" value="TXNDC16_N"/>
</dbReference>
<dbReference type="Ensembl" id="ENSSFOT00015015227.2">
    <property type="protein sequence ID" value="ENSSFOP00015015047.2"/>
    <property type="gene ID" value="ENSSFOG00015009723.2"/>
</dbReference>